<evidence type="ECO:0000313" key="1">
    <source>
        <dbReference type="EMBL" id="QRD04903.1"/>
    </source>
</evidence>
<organism evidence="1 2">
    <name type="scientific">Phaeosphaeria nodorum (strain SN15 / ATCC MYA-4574 / FGSC 10173)</name>
    <name type="common">Glume blotch fungus</name>
    <name type="synonym">Parastagonospora nodorum</name>
    <dbReference type="NCBI Taxonomy" id="321614"/>
    <lineage>
        <taxon>Eukaryota</taxon>
        <taxon>Fungi</taxon>
        <taxon>Dikarya</taxon>
        <taxon>Ascomycota</taxon>
        <taxon>Pezizomycotina</taxon>
        <taxon>Dothideomycetes</taxon>
        <taxon>Pleosporomycetidae</taxon>
        <taxon>Pleosporales</taxon>
        <taxon>Pleosporineae</taxon>
        <taxon>Phaeosphaeriaceae</taxon>
        <taxon>Parastagonospora</taxon>
    </lineage>
</organism>
<evidence type="ECO:0000313" key="2">
    <source>
        <dbReference type="Proteomes" id="UP000663193"/>
    </source>
</evidence>
<dbReference type="OMA" id="HAIPNLY"/>
<keyword evidence="2" id="KW-1185">Reference proteome</keyword>
<sequence length="181" mass="20692">MSNTLSFHHIALSPLLQGLRAAHHFLQKAQTHCQAQSDEPSTYLNASLHPEMKDLIYQVQRFTDAAKFVPCRVNPDIEGISLPDTETNFEELFARVQKVIGYLEKVDERQFEGKEGEEVVVQLGKREWRGKKGEYVLQFAQPNFWFHVTTTYAILRMKGVDVGKLDFLTAGKPLGVEKKEE</sequence>
<dbReference type="Gene3D" id="1.20.120.450">
    <property type="entry name" value="dinb family like domain"/>
    <property type="match status" value="1"/>
</dbReference>
<proteinExistence type="predicted"/>
<dbReference type="RefSeq" id="XP_001801074.1">
    <property type="nucleotide sequence ID" value="XM_001801022.1"/>
</dbReference>
<dbReference type="AlphaFoldDB" id="A0A7U2FGQ5"/>
<evidence type="ECO:0008006" key="3">
    <source>
        <dbReference type="Google" id="ProtNLM"/>
    </source>
</evidence>
<dbReference type="EMBL" id="CP069039">
    <property type="protein sequence ID" value="QRD04903.1"/>
    <property type="molecule type" value="Genomic_DNA"/>
</dbReference>
<dbReference type="Pfam" id="PF09351">
    <property type="entry name" value="DUF1993"/>
    <property type="match status" value="1"/>
</dbReference>
<dbReference type="SUPFAM" id="SSF109854">
    <property type="entry name" value="DinB/YfiT-like putative metalloenzymes"/>
    <property type="match status" value="1"/>
</dbReference>
<reference evidence="2" key="1">
    <citation type="journal article" date="2021" name="BMC Genomics">
        <title>Chromosome-level genome assembly and manually-curated proteome of model necrotroph Parastagonospora nodorum Sn15 reveals a genome-wide trove of candidate effector homologs, and redundancy of virulence-related functions within an accessory chromosome.</title>
        <authorList>
            <person name="Bertazzoni S."/>
            <person name="Jones D.A.B."/>
            <person name="Phan H.T."/>
            <person name="Tan K.-C."/>
            <person name="Hane J.K."/>
        </authorList>
    </citation>
    <scope>NUCLEOTIDE SEQUENCE [LARGE SCALE GENOMIC DNA]</scope>
    <source>
        <strain evidence="2">SN15 / ATCC MYA-4574 / FGSC 10173)</strain>
    </source>
</reference>
<accession>A0A7U2FGQ5</accession>
<dbReference type="InterPro" id="IPR018531">
    <property type="entry name" value="DUF1993"/>
</dbReference>
<dbReference type="VEuPathDB" id="FungiDB:JI435_108150"/>
<protein>
    <recommendedName>
        <fullName evidence="3">DUF1993 domain-containing protein</fullName>
    </recommendedName>
</protein>
<gene>
    <name evidence="1" type="ORF">JI435_108150</name>
</gene>
<name>A0A7U2FGQ5_PHANO</name>
<dbReference type="Proteomes" id="UP000663193">
    <property type="component" value="Chromosome 17"/>
</dbReference>
<dbReference type="PANTHER" id="PTHR36922:SF1">
    <property type="entry name" value="DUF1993 DOMAIN-CONTAINING PROTEIN"/>
    <property type="match status" value="1"/>
</dbReference>
<dbReference type="InterPro" id="IPR034660">
    <property type="entry name" value="DinB/YfiT-like"/>
</dbReference>
<dbReference type="OrthoDB" id="3724345at2759"/>
<dbReference type="KEGG" id="pno:SNOG_10815"/>
<dbReference type="PANTHER" id="PTHR36922">
    <property type="entry name" value="BLL2446 PROTEIN"/>
    <property type="match status" value="1"/>
</dbReference>